<comment type="similarity">
    <text evidence="1 4">Belongs to the spermidine/spermine synthase family.</text>
</comment>
<dbReference type="Proteomes" id="UP001596461">
    <property type="component" value="Unassembled WGS sequence"/>
</dbReference>
<feature type="transmembrane region" description="Helical" evidence="4">
    <location>
        <begin position="83"/>
        <end position="101"/>
    </location>
</feature>
<comment type="function">
    <text evidence="4">Catalyzes the irreversible transfer of a propylamine group from the amino donor S-adenosylmethioninamine (decarboxy-AdoMet) to putrescine (1,4-diaminobutane) to yield spermidine.</text>
</comment>
<dbReference type="AlphaFoldDB" id="A0ABD5WCA7"/>
<dbReference type="GO" id="GO:0005886">
    <property type="term" value="C:plasma membrane"/>
    <property type="evidence" value="ECO:0007669"/>
    <property type="project" value="UniProtKB-SubCell"/>
</dbReference>
<dbReference type="InterPro" id="IPR001045">
    <property type="entry name" value="Spermi_synthase"/>
</dbReference>
<dbReference type="PANTHER" id="PTHR43317">
    <property type="entry name" value="THERMOSPERMINE SYNTHASE ACAULIS5"/>
    <property type="match status" value="1"/>
</dbReference>
<dbReference type="NCBIfam" id="NF037959">
    <property type="entry name" value="MFS_SpdSyn"/>
    <property type="match status" value="1"/>
</dbReference>
<dbReference type="PROSITE" id="PS51006">
    <property type="entry name" value="PABS_2"/>
    <property type="match status" value="1"/>
</dbReference>
<feature type="binding site" evidence="4">
    <location>
        <position position="375"/>
    </location>
    <ligand>
        <name>S-methyl-5'-thioadenosine</name>
        <dbReference type="ChEBI" id="CHEBI:17509"/>
    </ligand>
</feature>
<dbReference type="InterPro" id="IPR030374">
    <property type="entry name" value="PABS"/>
</dbReference>
<feature type="binding site" evidence="4">
    <location>
        <position position="241"/>
    </location>
    <ligand>
        <name>S-methyl-5'-thioadenosine</name>
        <dbReference type="ChEBI" id="CHEBI:17509"/>
    </ligand>
</feature>
<name>A0ABD5WCA7_9EURY</name>
<evidence type="ECO:0000256" key="5">
    <source>
        <dbReference type="PROSITE-ProRule" id="PRU00354"/>
    </source>
</evidence>
<keyword evidence="8" id="KW-1185">Reference proteome</keyword>
<dbReference type="EMBL" id="JBHTAH010000005">
    <property type="protein sequence ID" value="MFC7069574.1"/>
    <property type="molecule type" value="Genomic_DNA"/>
</dbReference>
<dbReference type="GeneID" id="81125326"/>
<dbReference type="EC" id="2.5.1.16" evidence="4"/>
<reference evidence="7 8" key="1">
    <citation type="journal article" date="2019" name="Int. J. Syst. Evol. Microbiol.">
        <title>The Global Catalogue of Microorganisms (GCM) 10K type strain sequencing project: providing services to taxonomists for standard genome sequencing and annotation.</title>
        <authorList>
            <consortium name="The Broad Institute Genomics Platform"/>
            <consortium name="The Broad Institute Genome Sequencing Center for Infectious Disease"/>
            <person name="Wu L."/>
            <person name="Ma J."/>
        </authorList>
    </citation>
    <scope>NUCLEOTIDE SEQUENCE [LARGE SCALE GENOMIC DNA]</scope>
    <source>
        <strain evidence="7 8">DT31</strain>
    </source>
</reference>
<dbReference type="RefSeq" id="WP_284030493.1">
    <property type="nucleotide sequence ID" value="NZ_CP126154.1"/>
</dbReference>
<evidence type="ECO:0000313" key="7">
    <source>
        <dbReference type="EMBL" id="MFC7069574.1"/>
    </source>
</evidence>
<feature type="binding site" evidence="4">
    <location>
        <position position="322"/>
    </location>
    <ligand>
        <name>S-methyl-5'-thioadenosine</name>
        <dbReference type="ChEBI" id="CHEBI:17509"/>
    </ligand>
</feature>
<organism evidence="7 8">
    <name type="scientific">Halobaculum lipolyticum</name>
    <dbReference type="NCBI Taxonomy" id="3032001"/>
    <lineage>
        <taxon>Archaea</taxon>
        <taxon>Methanobacteriati</taxon>
        <taxon>Methanobacteriota</taxon>
        <taxon>Stenosarchaea group</taxon>
        <taxon>Halobacteria</taxon>
        <taxon>Halobacteriales</taxon>
        <taxon>Haloferacaceae</taxon>
        <taxon>Halobaculum</taxon>
    </lineage>
</organism>
<dbReference type="GO" id="GO:0010487">
    <property type="term" value="F:thermospermine synthase activity"/>
    <property type="evidence" value="ECO:0007669"/>
    <property type="project" value="UniProtKB-ARBA"/>
</dbReference>
<dbReference type="Gene3D" id="3.40.50.150">
    <property type="entry name" value="Vaccinia Virus protein VP39"/>
    <property type="match status" value="1"/>
</dbReference>
<proteinExistence type="inferred from homology"/>
<feature type="transmembrane region" description="Helical" evidence="4">
    <location>
        <begin position="45"/>
        <end position="63"/>
    </location>
</feature>
<evidence type="ECO:0000256" key="2">
    <source>
        <dbReference type="ARBA" id="ARBA00022679"/>
    </source>
</evidence>
<keyword evidence="4" id="KW-1133">Transmembrane helix</keyword>
<comment type="subcellular location">
    <subcellularLocation>
        <location evidence="4">Cell membrane</location>
        <topology evidence="4">Multi-pass membrane protein</topology>
    </subcellularLocation>
</comment>
<comment type="caution">
    <text evidence="7">The sequence shown here is derived from an EMBL/GenBank/DDBJ whole genome shotgun (WGS) entry which is preliminary data.</text>
</comment>
<feature type="domain" description="PABS" evidence="6">
    <location>
        <begin position="212"/>
        <end position="454"/>
    </location>
</feature>
<keyword evidence="4" id="KW-0812">Transmembrane</keyword>
<comment type="catalytic activity">
    <reaction evidence="4">
        <text>S-adenosyl 3-(methylsulfanyl)propylamine + putrescine = S-methyl-5'-thioadenosine + spermidine + H(+)</text>
        <dbReference type="Rhea" id="RHEA:12721"/>
        <dbReference type="ChEBI" id="CHEBI:15378"/>
        <dbReference type="ChEBI" id="CHEBI:17509"/>
        <dbReference type="ChEBI" id="CHEBI:57443"/>
        <dbReference type="ChEBI" id="CHEBI:57834"/>
        <dbReference type="ChEBI" id="CHEBI:326268"/>
        <dbReference type="EC" id="2.5.1.16"/>
    </reaction>
</comment>
<dbReference type="SUPFAM" id="SSF53335">
    <property type="entry name" value="S-adenosyl-L-methionine-dependent methyltransferases"/>
    <property type="match status" value="1"/>
</dbReference>
<sequence length="535" mass="57782">MSSTRSLDALRLSKPETAVFVSGVASMGLEILAGRMIAPQFGSSIYTWGTIIGVFLAALSYGYHRGGKQAAERATNGRMARVFLLTAAYVAGLILVGDLMLRATSGFPLPSRVASLPAVVILFGPPTYLLGYVSPYAAELSAKEGLGEASGHVYMLGTVGSIVGAFATTYFLIPSLGIDQIALVFGAISVVTALAISRPIGRERATVTGFVAVLLVVSAATGAAGYTVEGRVVYETQTPYQELQVVDLGDTRTLYLDGQRHSAMDLEEPNRHVFTYTRYFHLPMLFADDPDEIDRVLFVGGGGFTGPKRFVNDYDVTVDVVEIDPEVIDAATEYFGVEESDRLRIHNAGGREFLRETNETYDLIVMDAYRKDKVPFELTTREFMQLASSRLDDDGILFANVISAANGPASQFYRAEYRTMDAVFPQVYAFPTVGGGVVQNIEVVATKNGTRLTEAELLARNERRDVGIDLAAEVDDYAAPPRTDDVPLLRDDRAPVDSLLDPMMGQRYVIQESNASGTNATATARPAVRAAVPAA</sequence>
<keyword evidence="4" id="KW-1003">Cell membrane</keyword>
<dbReference type="GO" id="GO:0004766">
    <property type="term" value="F:spermidine synthase activity"/>
    <property type="evidence" value="ECO:0007669"/>
    <property type="project" value="UniProtKB-UniRule"/>
</dbReference>
<evidence type="ECO:0000256" key="4">
    <source>
        <dbReference type="HAMAP-Rule" id="MF_00198"/>
    </source>
</evidence>
<keyword evidence="3 4" id="KW-0620">Polyamine biosynthesis</keyword>
<accession>A0ABD5WCA7</accession>
<feature type="active site" description="Proton acceptor" evidence="4 5">
    <location>
        <position position="367"/>
    </location>
</feature>
<evidence type="ECO:0000256" key="1">
    <source>
        <dbReference type="ARBA" id="ARBA00007867"/>
    </source>
</evidence>
<comment type="caution">
    <text evidence="4">Lacks conserved residue(s) required for the propagation of feature annotation.</text>
</comment>
<feature type="transmembrane region" description="Helical" evidence="4">
    <location>
        <begin position="113"/>
        <end position="133"/>
    </location>
</feature>
<feature type="transmembrane region" description="Helical" evidence="4">
    <location>
        <begin position="207"/>
        <end position="228"/>
    </location>
</feature>
<evidence type="ECO:0000259" key="6">
    <source>
        <dbReference type="PROSITE" id="PS51006"/>
    </source>
</evidence>
<keyword evidence="2 4" id="KW-0808">Transferase</keyword>
<comment type="pathway">
    <text evidence="4">Amine and polyamine biosynthesis; spermidine biosynthesis; spermidine from putrescine: step 1/1.</text>
</comment>
<dbReference type="HAMAP" id="MF_00198">
    <property type="entry name" value="Spermidine_synth"/>
    <property type="match status" value="1"/>
</dbReference>
<dbReference type="PANTHER" id="PTHR43317:SF1">
    <property type="entry name" value="THERMOSPERMINE SYNTHASE ACAULIS5"/>
    <property type="match status" value="1"/>
</dbReference>
<evidence type="ECO:0000256" key="3">
    <source>
        <dbReference type="ARBA" id="ARBA00023115"/>
    </source>
</evidence>
<feature type="transmembrane region" description="Helical" evidence="4">
    <location>
        <begin position="180"/>
        <end position="201"/>
    </location>
</feature>
<protein>
    <recommendedName>
        <fullName evidence="4">Polyamine aminopropyltransferase</fullName>
    </recommendedName>
    <alternativeName>
        <fullName evidence="4">Putrescine aminopropyltransferase</fullName>
        <shortName evidence="4">PAPT</shortName>
    </alternativeName>
    <alternativeName>
        <fullName evidence="4">Spermidine synthase</fullName>
        <shortName evidence="4">SPDS</shortName>
        <shortName evidence="4">SPDSY</shortName>
        <ecNumber evidence="4">2.5.1.16</ecNumber>
    </alternativeName>
</protein>
<dbReference type="GO" id="GO:0008295">
    <property type="term" value="P:spermidine biosynthetic process"/>
    <property type="evidence" value="ECO:0007669"/>
    <property type="project" value="UniProtKB-UniRule"/>
</dbReference>
<dbReference type="CDD" id="cd02440">
    <property type="entry name" value="AdoMet_MTases"/>
    <property type="match status" value="1"/>
</dbReference>
<gene>
    <name evidence="4" type="primary">speE</name>
    <name evidence="7" type="ORF">ACFQL9_07970</name>
</gene>
<keyword evidence="4" id="KW-0472">Membrane</keyword>
<comment type="subunit">
    <text evidence="4">Homodimer or homotetramer.</text>
</comment>
<evidence type="ECO:0000313" key="8">
    <source>
        <dbReference type="Proteomes" id="UP001596461"/>
    </source>
</evidence>
<keyword evidence="4" id="KW-0745">Spermidine biosynthesis</keyword>
<feature type="transmembrane region" description="Helical" evidence="4">
    <location>
        <begin position="153"/>
        <end position="173"/>
    </location>
</feature>
<dbReference type="Pfam" id="PF01564">
    <property type="entry name" value="Spermine_synth"/>
    <property type="match status" value="1"/>
</dbReference>
<dbReference type="InterPro" id="IPR029063">
    <property type="entry name" value="SAM-dependent_MTases_sf"/>
</dbReference>